<dbReference type="HAMAP" id="MF_01038">
    <property type="entry name" value="GpmI"/>
    <property type="match status" value="1"/>
</dbReference>
<dbReference type="Gene3D" id="3.40.1450.10">
    <property type="entry name" value="BPG-independent phosphoglycerate mutase, domain B"/>
    <property type="match status" value="1"/>
</dbReference>
<dbReference type="UniPathway" id="UPA00109">
    <property type="reaction ID" value="UER00186"/>
</dbReference>
<dbReference type="NCBIfam" id="TIGR01307">
    <property type="entry name" value="pgm_bpd_ind"/>
    <property type="match status" value="1"/>
</dbReference>
<dbReference type="PANTHER" id="PTHR31637">
    <property type="entry name" value="2,3-BISPHOSPHOGLYCERATE-INDEPENDENT PHOSPHOGLYCERATE MUTASE"/>
    <property type="match status" value="1"/>
</dbReference>
<evidence type="ECO:0000313" key="9">
    <source>
        <dbReference type="EMBL" id="CAD7233447.1"/>
    </source>
</evidence>
<sequence>MKYNKLILMILDGWGIAQDKSRSAIDQANTPFIDDCLKNRPNTQLNTSGNAVGLPEGQMGNSEVGHIHLGAGRVVFQNLEKINQEVAHHRLGENEELQKLFDYCVSNNKALHLSGLVSDGGVHSHINHLLALLDLAEQRKLPKVYVHAITDGRDCDPHSGLGFINQLSEKINALANVELASVIGRYFAMDRDKRWERVKKAYDLQCHAKGTVTEDFAQSIQKAYDQGTTDEFMEPLWNAKLNDDAAKVKDGDAYLLFNFRTDRGRELATVLSQQAMPEYEMKPFDLYFATMTSYDSSFKNVHILFEEDDVKNSLGEVLSNLGKTQLRIAETEKYPHVTFFFSGGREEVFPGEDRIMCPSPRDVATYDEKPEMAAYDIRDEMLKVLKEKDYDFICLNFANTDMVGHTGSMSAAIKACEVVDACAAEICALALEKSYEVLILADHGNADVMVNEDGTPNTQHSTNPVPLIFLSNKKENVSLEPGGLSDLAPTILNQLGLPVPEEMKGHCLIRNKQAVIS</sequence>
<dbReference type="PIRSF" id="PIRSF001492">
    <property type="entry name" value="IPGAM"/>
    <property type="match status" value="1"/>
</dbReference>
<dbReference type="GO" id="GO:0005829">
    <property type="term" value="C:cytosol"/>
    <property type="evidence" value="ECO:0007669"/>
    <property type="project" value="TreeGrafter"/>
</dbReference>
<protein>
    <recommendedName>
        <fullName evidence="4">phosphoglycerate mutase (2,3-diphosphoglycerate-independent)</fullName>
        <ecNumber evidence="4">5.4.2.12</ecNumber>
    </recommendedName>
</protein>
<comment type="pathway">
    <text evidence="2">Carbohydrate degradation; glycolysis; pyruvate from D-glyceraldehyde 3-phosphate: step 3/5.</text>
</comment>
<dbReference type="EMBL" id="OB666273">
    <property type="protein sequence ID" value="CAD7233447.1"/>
    <property type="molecule type" value="Genomic_DNA"/>
</dbReference>
<dbReference type="PANTHER" id="PTHR31637:SF0">
    <property type="entry name" value="2,3-BISPHOSPHOGLYCERATE-INDEPENDENT PHOSPHOGLYCERATE MUTASE"/>
    <property type="match status" value="1"/>
</dbReference>
<dbReference type="GO" id="GO:0004619">
    <property type="term" value="F:phosphoglycerate mutase activity"/>
    <property type="evidence" value="ECO:0007669"/>
    <property type="project" value="UniProtKB-EC"/>
</dbReference>
<dbReference type="Gene3D" id="3.40.720.10">
    <property type="entry name" value="Alkaline Phosphatase, subunit A"/>
    <property type="match status" value="1"/>
</dbReference>
<evidence type="ECO:0000256" key="8">
    <source>
        <dbReference type="ARBA" id="ARBA00023235"/>
    </source>
</evidence>
<dbReference type="SUPFAM" id="SSF64158">
    <property type="entry name" value="2,3-Bisphosphoglycerate-independent phosphoglycerate mutase, substrate-binding domain"/>
    <property type="match status" value="1"/>
</dbReference>
<dbReference type="Pfam" id="PF06415">
    <property type="entry name" value="iPGM_N"/>
    <property type="match status" value="1"/>
</dbReference>
<dbReference type="InterPro" id="IPR011258">
    <property type="entry name" value="BPG-indep_PGM_N"/>
</dbReference>
<gene>
    <name evidence="9" type="ORF">CTOB1V02_LOCUS11269</name>
</gene>
<evidence type="ECO:0000256" key="6">
    <source>
        <dbReference type="ARBA" id="ARBA00023152"/>
    </source>
</evidence>
<evidence type="ECO:0000256" key="3">
    <source>
        <dbReference type="ARBA" id="ARBA00008819"/>
    </source>
</evidence>
<dbReference type="GO" id="GO:0006007">
    <property type="term" value="P:glucose catabolic process"/>
    <property type="evidence" value="ECO:0007669"/>
    <property type="project" value="InterPro"/>
</dbReference>
<dbReference type="SUPFAM" id="SSF53649">
    <property type="entry name" value="Alkaline phosphatase-like"/>
    <property type="match status" value="1"/>
</dbReference>
<dbReference type="InterPro" id="IPR017850">
    <property type="entry name" value="Alkaline_phosphatase_core_sf"/>
</dbReference>
<dbReference type="GO" id="GO:0006096">
    <property type="term" value="P:glycolytic process"/>
    <property type="evidence" value="ECO:0007669"/>
    <property type="project" value="UniProtKB-UniPathway"/>
</dbReference>
<proteinExistence type="inferred from homology"/>
<evidence type="ECO:0000256" key="1">
    <source>
        <dbReference type="ARBA" id="ARBA00001936"/>
    </source>
</evidence>
<keyword evidence="7" id="KW-0464">Manganese</keyword>
<dbReference type="InterPro" id="IPR036646">
    <property type="entry name" value="PGAM_B_sf"/>
</dbReference>
<evidence type="ECO:0000256" key="7">
    <source>
        <dbReference type="ARBA" id="ARBA00023211"/>
    </source>
</evidence>
<keyword evidence="8" id="KW-0413">Isomerase</keyword>
<dbReference type="EC" id="5.4.2.12" evidence="4"/>
<dbReference type="Pfam" id="PF01676">
    <property type="entry name" value="Metalloenzyme"/>
    <property type="match status" value="1"/>
</dbReference>
<dbReference type="InterPro" id="IPR006124">
    <property type="entry name" value="Metalloenzyme"/>
</dbReference>
<accession>A0A7R8WM37</accession>
<dbReference type="GO" id="GO:0030145">
    <property type="term" value="F:manganese ion binding"/>
    <property type="evidence" value="ECO:0007669"/>
    <property type="project" value="InterPro"/>
</dbReference>
<organism evidence="9">
    <name type="scientific">Cyprideis torosa</name>
    <dbReference type="NCBI Taxonomy" id="163714"/>
    <lineage>
        <taxon>Eukaryota</taxon>
        <taxon>Metazoa</taxon>
        <taxon>Ecdysozoa</taxon>
        <taxon>Arthropoda</taxon>
        <taxon>Crustacea</taxon>
        <taxon>Oligostraca</taxon>
        <taxon>Ostracoda</taxon>
        <taxon>Podocopa</taxon>
        <taxon>Podocopida</taxon>
        <taxon>Cytherocopina</taxon>
        <taxon>Cytheroidea</taxon>
        <taxon>Cytherideidae</taxon>
        <taxon>Cyprideis</taxon>
    </lineage>
</organism>
<dbReference type="AlphaFoldDB" id="A0A7R8WM37"/>
<comment type="similarity">
    <text evidence="3">Belongs to the BPG-independent phosphoglycerate mutase family.</text>
</comment>
<dbReference type="InterPro" id="IPR005995">
    <property type="entry name" value="Pgm_bpd_ind"/>
</dbReference>
<evidence type="ECO:0000256" key="4">
    <source>
        <dbReference type="ARBA" id="ARBA00012026"/>
    </source>
</evidence>
<dbReference type="FunFam" id="3.40.1450.10:FF:000002">
    <property type="entry name" value="2,3-bisphosphoglycerate-independent phosphoglycerate mutase"/>
    <property type="match status" value="1"/>
</dbReference>
<evidence type="ECO:0000256" key="5">
    <source>
        <dbReference type="ARBA" id="ARBA00022723"/>
    </source>
</evidence>
<dbReference type="OrthoDB" id="1886626at2759"/>
<keyword evidence="5" id="KW-0479">Metal-binding</keyword>
<evidence type="ECO:0000256" key="2">
    <source>
        <dbReference type="ARBA" id="ARBA00004798"/>
    </source>
</evidence>
<name>A0A7R8WM37_9CRUS</name>
<dbReference type="CDD" id="cd16010">
    <property type="entry name" value="iPGM"/>
    <property type="match status" value="1"/>
</dbReference>
<reference evidence="9" key="1">
    <citation type="submission" date="2020-11" db="EMBL/GenBank/DDBJ databases">
        <authorList>
            <person name="Tran Van P."/>
        </authorList>
    </citation>
    <scope>NUCLEOTIDE SEQUENCE</scope>
</reference>
<keyword evidence="6" id="KW-0324">Glycolysis</keyword>
<comment type="cofactor">
    <cofactor evidence="1">
        <name>Mn(2+)</name>
        <dbReference type="ChEBI" id="CHEBI:29035"/>
    </cofactor>
</comment>